<reference evidence="3" key="1">
    <citation type="submission" date="2021-03" db="EMBL/GenBank/DDBJ databases">
        <title>Genome of Cognatishimia sp. F0-27.</title>
        <authorList>
            <person name="Ping X."/>
        </authorList>
    </citation>
    <scope>NUCLEOTIDE SEQUENCE [LARGE SCALE GENOMIC DNA]</scope>
    <source>
        <strain evidence="3">E313</strain>
    </source>
</reference>
<evidence type="ECO:0008006" key="4">
    <source>
        <dbReference type="Google" id="ProtNLM"/>
    </source>
</evidence>
<gene>
    <name evidence="2" type="ORF">J1C55_08510</name>
</gene>
<evidence type="ECO:0000313" key="3">
    <source>
        <dbReference type="Proteomes" id="UP000778797"/>
    </source>
</evidence>
<protein>
    <recommendedName>
        <fullName evidence="4">DUF4258 domain-containing protein</fullName>
    </recommendedName>
</protein>
<evidence type="ECO:0000313" key="2">
    <source>
        <dbReference type="EMBL" id="MCC1484627.1"/>
    </source>
</evidence>
<evidence type="ECO:0000256" key="1">
    <source>
        <dbReference type="SAM" id="Phobius"/>
    </source>
</evidence>
<dbReference type="Proteomes" id="UP000778797">
    <property type="component" value="Unassembled WGS sequence"/>
</dbReference>
<keyword evidence="1" id="KW-1133">Transmembrane helix</keyword>
<keyword evidence="1" id="KW-0812">Transmembrane</keyword>
<comment type="caution">
    <text evidence="2">The sequence shown here is derived from an EMBL/GenBank/DDBJ whole genome shotgun (WGS) entry which is preliminary data.</text>
</comment>
<dbReference type="RefSeq" id="WP_227477074.1">
    <property type="nucleotide sequence ID" value="NZ_JAFMPT010000009.1"/>
</dbReference>
<feature type="transmembrane region" description="Helical" evidence="1">
    <location>
        <begin position="6"/>
        <end position="31"/>
    </location>
</feature>
<proteinExistence type="predicted"/>
<dbReference type="EMBL" id="JAFMPT010000009">
    <property type="protein sequence ID" value="MCC1484627.1"/>
    <property type="molecule type" value="Genomic_DNA"/>
</dbReference>
<name>A0ABS8EP34_9FLAO</name>
<keyword evidence="3" id="KW-1185">Reference proteome</keyword>
<accession>A0ABS8EP34</accession>
<sequence>MSLDDYLFIGLLVITIILYISFFTKAFQWFFKDKDEVIYKMICKPFEKRGFQVLKLDIVSELELKKINRNFSNQYSRKEFYSVDLFRKIKLRKEGKIVWLIIKVYEYPCCTDIKILKSIKSK</sequence>
<keyword evidence="1" id="KW-0472">Membrane</keyword>
<reference evidence="3" key="2">
    <citation type="submission" date="2023-07" db="EMBL/GenBank/DDBJ databases">
        <title>Genome of Winogradskyella sp. E313.</title>
        <authorList>
            <person name="Zhou Y."/>
        </authorList>
    </citation>
    <scope>NUCLEOTIDE SEQUENCE [LARGE SCALE GENOMIC DNA]</scope>
    <source>
        <strain evidence="3">E313</strain>
    </source>
</reference>
<organism evidence="2 3">
    <name type="scientific">Winogradskyella immobilis</name>
    <dbReference type="NCBI Taxonomy" id="2816852"/>
    <lineage>
        <taxon>Bacteria</taxon>
        <taxon>Pseudomonadati</taxon>
        <taxon>Bacteroidota</taxon>
        <taxon>Flavobacteriia</taxon>
        <taxon>Flavobacteriales</taxon>
        <taxon>Flavobacteriaceae</taxon>
        <taxon>Winogradskyella</taxon>
    </lineage>
</organism>